<keyword evidence="1" id="KW-0812">Transmembrane</keyword>
<feature type="transmembrane region" description="Helical" evidence="1">
    <location>
        <begin position="25"/>
        <end position="47"/>
    </location>
</feature>
<keyword evidence="1" id="KW-1133">Transmembrane helix</keyword>
<proteinExistence type="predicted"/>
<reference evidence="2 3" key="1">
    <citation type="journal article" date="2015" name="Nature">
        <title>rRNA introns, odd ribosomes, and small enigmatic genomes across a large radiation of phyla.</title>
        <authorList>
            <person name="Brown C.T."/>
            <person name="Hug L.A."/>
            <person name="Thomas B.C."/>
            <person name="Sharon I."/>
            <person name="Castelle C.J."/>
            <person name="Singh A."/>
            <person name="Wilkins M.J."/>
            <person name="Williams K.H."/>
            <person name="Banfield J.F."/>
        </authorList>
    </citation>
    <scope>NUCLEOTIDE SEQUENCE [LARGE SCALE GENOMIC DNA]</scope>
</reference>
<protein>
    <submittedName>
        <fullName evidence="2">Uncharacterized protein</fullName>
    </submittedName>
</protein>
<dbReference type="InterPro" id="IPR014717">
    <property type="entry name" value="Transl_elong_EF1B/ribsomal_bS6"/>
</dbReference>
<evidence type="ECO:0000313" key="2">
    <source>
        <dbReference type="EMBL" id="KKU03113.1"/>
    </source>
</evidence>
<evidence type="ECO:0000313" key="3">
    <source>
        <dbReference type="Proteomes" id="UP000034264"/>
    </source>
</evidence>
<keyword evidence="1" id="KW-0472">Membrane</keyword>
<dbReference type="Gene3D" id="3.30.70.60">
    <property type="match status" value="1"/>
</dbReference>
<comment type="caution">
    <text evidence="2">The sequence shown here is derived from an EMBL/GenBank/DDBJ whole genome shotgun (WGS) entry which is preliminary data.</text>
</comment>
<gene>
    <name evidence="2" type="ORF">UX05_C0004G0122</name>
</gene>
<dbReference type="Proteomes" id="UP000034264">
    <property type="component" value="Unassembled WGS sequence"/>
</dbReference>
<dbReference type="AlphaFoldDB" id="A0A0G1PCK7"/>
<name>A0A0G1PCK7_9BACT</name>
<accession>A0A0G1PCK7</accession>
<dbReference type="EMBL" id="LCKS01000004">
    <property type="protein sequence ID" value="KKU03113.1"/>
    <property type="molecule type" value="Genomic_DNA"/>
</dbReference>
<evidence type="ECO:0000256" key="1">
    <source>
        <dbReference type="SAM" id="Phobius"/>
    </source>
</evidence>
<organism evidence="2 3">
    <name type="scientific">Candidatus Amesbacteria bacterium GW2011_GWC2_45_19</name>
    <dbReference type="NCBI Taxonomy" id="1618366"/>
    <lineage>
        <taxon>Bacteria</taxon>
        <taxon>Candidatus Amesiibacteriota</taxon>
    </lineage>
</organism>
<sequence length="188" mass="20987">MAQLNYKSSLAQYRRYLAVIREQPMFAASLGLVLSLMLVIILVSAALRPTLVAIASLLGDIRQQSEVEKKLDEKIAEVTAAQAVYLKNESRLKVLDEALPIGRKYAAWAIRLEDVASESGVKVAEWSLLEGKNFSVSLVGDVPELKRFLAALENLRRLVEIESVQLAKEKELTLIMKGVLKSYEEKQD</sequence>